<dbReference type="OrthoDB" id="4187825at2759"/>
<dbReference type="PANTHER" id="PTHR38248">
    <property type="entry name" value="FUNK1 6"/>
    <property type="match status" value="1"/>
</dbReference>
<dbReference type="EMBL" id="LCZI01000922">
    <property type="protein sequence ID" value="KKZ63811.1"/>
    <property type="molecule type" value="Genomic_DNA"/>
</dbReference>
<evidence type="ECO:0000256" key="3">
    <source>
        <dbReference type="ARBA" id="ARBA00048679"/>
    </source>
</evidence>
<evidence type="ECO:0000313" key="7">
    <source>
        <dbReference type="Proteomes" id="UP000034164"/>
    </source>
</evidence>
<evidence type="ECO:0000256" key="2">
    <source>
        <dbReference type="ARBA" id="ARBA00047899"/>
    </source>
</evidence>
<dbReference type="Gene3D" id="1.10.510.10">
    <property type="entry name" value="Transferase(Phosphotransferase) domain 1"/>
    <property type="match status" value="1"/>
</dbReference>
<feature type="region of interest" description="Disordered" evidence="4">
    <location>
        <begin position="87"/>
        <end position="146"/>
    </location>
</feature>
<accession>A0A0G2J9D9</accession>
<dbReference type="InterPro" id="IPR011009">
    <property type="entry name" value="Kinase-like_dom_sf"/>
</dbReference>
<dbReference type="VEuPathDB" id="FungiDB:EMCG_01915"/>
<reference evidence="7" key="1">
    <citation type="journal article" date="2015" name="PLoS Genet.">
        <title>The dynamic genome and transcriptome of the human fungal pathogen Blastomyces and close relative Emmonsia.</title>
        <authorList>
            <person name="Munoz J.F."/>
            <person name="Gauthier G.M."/>
            <person name="Desjardins C.A."/>
            <person name="Gallo J.E."/>
            <person name="Holder J."/>
            <person name="Sullivan T.D."/>
            <person name="Marty A.J."/>
            <person name="Carmen J.C."/>
            <person name="Chen Z."/>
            <person name="Ding L."/>
            <person name="Gujja S."/>
            <person name="Magrini V."/>
            <person name="Misas E."/>
            <person name="Mitreva M."/>
            <person name="Priest M."/>
            <person name="Saif S."/>
            <person name="Whiston E.A."/>
            <person name="Young S."/>
            <person name="Zeng Q."/>
            <person name="Goldman W.E."/>
            <person name="Mardis E.R."/>
            <person name="Taylor J.W."/>
            <person name="McEwen J.G."/>
            <person name="Clay O.K."/>
            <person name="Klein B.S."/>
            <person name="Cuomo C.A."/>
        </authorList>
    </citation>
    <scope>NUCLEOTIDE SEQUENCE [LARGE SCALE GENOMIC DNA]</scope>
    <source>
        <strain evidence="7">UAMH 3008</strain>
    </source>
</reference>
<sequence>MAELSPDEEAIIKKHSLSKSLDDLCSLLQEAEKMHESRFISYDVAVDSLDQLYRNATSKLVVTLQGEDAARHLRSRISDEYSSKDLPLPKLKMLKPGTPAGASASGKSSSTSSSPSREQPLRRASLDGTPVLSTSSSQKGDEQTRELVEPRIFEEIRGCTFQNIDGFFAKYFEERDWGESAEATCRRALEDNILAEFPEPPAQNDVLNWWCRFQDGFLSETRGVYFHAKTQKNLIGSDAKRQIDLLLKARDGNNSEELHDFRNIWAVGELKKPEQEINWTKTLLQIGCYVREIFTAQPTRRFIHAFALCGTKFKAWVFDRSGAYSSNVLNVHRDSEKFIRMITGYAMMSDEELGFDIFMTQNSSGSKTITVERAEAGGNVVLQLGQTLCIQRAIVCRGTTCFRATDGDKTDGVAKFSWVSKQRTPEVRYLELARQRGVKGVARVIGHCTITSIADMRRGLAFDNKRHSFRSAPPSATSSFSQAQSHNPLTRSFTDLRGLGISERSSTSRKRRSPDKGTRKSKRSRSISQLPRDDPEDELAFSIQSVHQPSLFDKNGGEFYDNRVLRCLVISPAGRPIYQYESPLELLKALRDAIKAHRSLYLDGNILHRDISENNIIITDPEKAEGNSGMLIDLDLAKEVGSRRSGARHQTGTMEFMAIEVLLAIDHTYRHDLESFFYVLIWQCARHGWKRSNRWKEKPKKCLLTEWYTGGYDQIANAKRGRMDVNGFEDVLLGFPPEFNCVKPLCRELREVLFPYCRGLFVGTPVKSEILYDPIIQAFHKAIENNFVVRFLD</sequence>
<dbReference type="InterPro" id="IPR008266">
    <property type="entry name" value="Tyr_kinase_AS"/>
</dbReference>
<comment type="catalytic activity">
    <reaction evidence="3">
        <text>L-seryl-[protein] + ATP = O-phospho-L-seryl-[protein] + ADP + H(+)</text>
        <dbReference type="Rhea" id="RHEA:17989"/>
        <dbReference type="Rhea" id="RHEA-COMP:9863"/>
        <dbReference type="Rhea" id="RHEA-COMP:11604"/>
        <dbReference type="ChEBI" id="CHEBI:15378"/>
        <dbReference type="ChEBI" id="CHEBI:29999"/>
        <dbReference type="ChEBI" id="CHEBI:30616"/>
        <dbReference type="ChEBI" id="CHEBI:83421"/>
        <dbReference type="ChEBI" id="CHEBI:456216"/>
        <dbReference type="EC" id="2.7.11.1"/>
    </reaction>
</comment>
<name>A0A0G2J9D9_9EURO</name>
<feature type="compositionally biased region" description="Basic residues" evidence="4">
    <location>
        <begin position="507"/>
        <end position="525"/>
    </location>
</feature>
<evidence type="ECO:0000313" key="6">
    <source>
        <dbReference type="EMBL" id="KKZ63811.1"/>
    </source>
</evidence>
<dbReference type="EC" id="2.7.11.1" evidence="1"/>
<dbReference type="SUPFAM" id="SSF56112">
    <property type="entry name" value="Protein kinase-like (PK-like)"/>
    <property type="match status" value="1"/>
</dbReference>
<proteinExistence type="predicted"/>
<comment type="catalytic activity">
    <reaction evidence="2">
        <text>L-threonyl-[protein] + ATP = O-phospho-L-threonyl-[protein] + ADP + H(+)</text>
        <dbReference type="Rhea" id="RHEA:46608"/>
        <dbReference type="Rhea" id="RHEA-COMP:11060"/>
        <dbReference type="Rhea" id="RHEA-COMP:11605"/>
        <dbReference type="ChEBI" id="CHEBI:15378"/>
        <dbReference type="ChEBI" id="CHEBI:30013"/>
        <dbReference type="ChEBI" id="CHEBI:30616"/>
        <dbReference type="ChEBI" id="CHEBI:61977"/>
        <dbReference type="ChEBI" id="CHEBI:456216"/>
        <dbReference type="EC" id="2.7.11.1"/>
    </reaction>
</comment>
<feature type="compositionally biased region" description="Polar residues" evidence="4">
    <location>
        <begin position="474"/>
        <end position="493"/>
    </location>
</feature>
<dbReference type="AlphaFoldDB" id="A0A0G2J9D9"/>
<dbReference type="GO" id="GO:0004674">
    <property type="term" value="F:protein serine/threonine kinase activity"/>
    <property type="evidence" value="ECO:0007669"/>
    <property type="project" value="UniProtKB-EC"/>
</dbReference>
<feature type="compositionally biased region" description="Low complexity" evidence="4">
    <location>
        <begin position="87"/>
        <end position="116"/>
    </location>
</feature>
<dbReference type="PROSITE" id="PS00109">
    <property type="entry name" value="PROTEIN_KINASE_TYR"/>
    <property type="match status" value="1"/>
</dbReference>
<feature type="domain" description="Fungal-type protein kinase" evidence="5">
    <location>
        <begin position="242"/>
        <end position="684"/>
    </location>
</feature>
<organism evidence="6 7">
    <name type="scientific">[Emmonsia] crescens</name>
    <dbReference type="NCBI Taxonomy" id="73230"/>
    <lineage>
        <taxon>Eukaryota</taxon>
        <taxon>Fungi</taxon>
        <taxon>Dikarya</taxon>
        <taxon>Ascomycota</taxon>
        <taxon>Pezizomycotina</taxon>
        <taxon>Eurotiomycetes</taxon>
        <taxon>Eurotiomycetidae</taxon>
        <taxon>Onygenales</taxon>
        <taxon>Ajellomycetaceae</taxon>
        <taxon>Emergomyces</taxon>
    </lineage>
</organism>
<gene>
    <name evidence="6" type="ORF">EMCG_01915</name>
</gene>
<dbReference type="Proteomes" id="UP000034164">
    <property type="component" value="Unassembled WGS sequence"/>
</dbReference>
<dbReference type="InterPro" id="IPR040976">
    <property type="entry name" value="Pkinase_fungal"/>
</dbReference>
<protein>
    <recommendedName>
        <fullName evidence="1">non-specific serine/threonine protein kinase</fullName>
        <ecNumber evidence="1">2.7.11.1</ecNumber>
    </recommendedName>
</protein>
<dbReference type="PANTHER" id="PTHR38248:SF2">
    <property type="entry name" value="FUNK1 11"/>
    <property type="match status" value="1"/>
</dbReference>
<evidence type="ECO:0000259" key="5">
    <source>
        <dbReference type="Pfam" id="PF17667"/>
    </source>
</evidence>
<evidence type="ECO:0000256" key="4">
    <source>
        <dbReference type="SAM" id="MobiDB-lite"/>
    </source>
</evidence>
<feature type="region of interest" description="Disordered" evidence="4">
    <location>
        <begin position="467"/>
        <end position="535"/>
    </location>
</feature>
<evidence type="ECO:0000256" key="1">
    <source>
        <dbReference type="ARBA" id="ARBA00012513"/>
    </source>
</evidence>
<comment type="caution">
    <text evidence="6">The sequence shown here is derived from an EMBL/GenBank/DDBJ whole genome shotgun (WGS) entry which is preliminary data.</text>
</comment>
<dbReference type="Pfam" id="PF17667">
    <property type="entry name" value="Pkinase_fungal"/>
    <property type="match status" value="1"/>
</dbReference>